<dbReference type="Proteomes" id="UP000649604">
    <property type="component" value="Unassembled WGS sequence"/>
</dbReference>
<comment type="caution">
    <text evidence="3">The sequence shown here is derived from an EMBL/GenBank/DDBJ whole genome shotgun (WGS) entry which is preliminary data.</text>
</comment>
<accession>A0A9D5Q5V0</accession>
<dbReference type="PANTHER" id="PTHR35811:SF1">
    <property type="entry name" value="HTH OST-TYPE DOMAIN-CONTAINING PROTEIN"/>
    <property type="match status" value="1"/>
</dbReference>
<protein>
    <submittedName>
        <fullName evidence="3">NYN domain-containing protein</fullName>
    </submittedName>
</protein>
<dbReference type="GO" id="GO:0004540">
    <property type="term" value="F:RNA nuclease activity"/>
    <property type="evidence" value="ECO:0007669"/>
    <property type="project" value="InterPro"/>
</dbReference>
<evidence type="ECO:0000259" key="1">
    <source>
        <dbReference type="Pfam" id="PF01936"/>
    </source>
</evidence>
<dbReference type="AlphaFoldDB" id="A0A9D5Q5V0"/>
<sequence>MTNNRLNNIAVFIDFENFARQDSFNPRILIDKLKERGRLIVKKAYADWGRFAKAKRHMLENSVELIELPSHAQSKNMADIKLVVDALEIAVTKEYIDTIVVVSGDSDYTPLISKLREYDKYVIVIGEQKQMSKLMRGYCDELIYYSSLVGEEIIEEHDINVAYTLLLRAIRYLEDQGIEPRGSVVKKYMRQLDSTFNESNYGFSQFKRFLEEASQKGMISLNALEHGDYLVGLFSDEKSDIQVAYNLLLTTLRSLEEQGIEPRGSVIKKYMRQFDPTFNESIYGFSQFKRFLERATQEGLIALNALEHGDYLVNRLSNGSSEPVVVPQVQSPTPPSKDYSTLAYLVYWAMKLNQFGGTTRFRLNDIAATITTKLDPNFELRQYGYGRFKTLFTDLKNQHLIGMEYDADKNHYYLVPEPALAEIISNKPAPPEFQEFYYENMAAAIGITLNLPQLLVVIQEAKAILAEYASNQESLTVAQLMKLTNQRLKERGEKITAFQRIITTLLKTDAIHAEDTSGMTDLNDPRAIASIAPVPDIARRCVEILRHDLTTHFPDDVDPDLLEELLDIKPVTILVTAERNATHETPTSLGFSDPC</sequence>
<feature type="domain" description="HTH OST-type" evidence="2">
    <location>
        <begin position="265"/>
        <end position="293"/>
    </location>
</feature>
<reference evidence="3" key="1">
    <citation type="submission" date="2019-11" db="EMBL/GenBank/DDBJ databases">
        <title>Microbial mats filling the niche in hypersaline microbial mats.</title>
        <authorList>
            <person name="Wong H.L."/>
            <person name="Macleod F.I."/>
            <person name="White R.A. III"/>
            <person name="Burns B.P."/>
        </authorList>
    </citation>
    <scope>NUCLEOTIDE SEQUENCE</scope>
    <source>
        <strain evidence="3">Rbin_158</strain>
    </source>
</reference>
<dbReference type="EMBL" id="WJJP01000287">
    <property type="protein sequence ID" value="MBD3324733.1"/>
    <property type="molecule type" value="Genomic_DNA"/>
</dbReference>
<dbReference type="InterPro" id="IPR025605">
    <property type="entry name" value="OST-HTH/LOTUS_dom"/>
</dbReference>
<dbReference type="InterPro" id="IPR021139">
    <property type="entry name" value="NYN"/>
</dbReference>
<dbReference type="CDD" id="cd11297">
    <property type="entry name" value="PIN_LabA-like_N_1"/>
    <property type="match status" value="1"/>
</dbReference>
<evidence type="ECO:0000313" key="3">
    <source>
        <dbReference type="EMBL" id="MBD3324733.1"/>
    </source>
</evidence>
<dbReference type="Pfam" id="PF01936">
    <property type="entry name" value="NYN"/>
    <property type="match status" value="1"/>
</dbReference>
<dbReference type="PANTHER" id="PTHR35811">
    <property type="entry name" value="SLR1870 PROTEIN"/>
    <property type="match status" value="1"/>
</dbReference>
<feature type="domain" description="NYN" evidence="1">
    <location>
        <begin position="8"/>
        <end position="144"/>
    </location>
</feature>
<name>A0A9D5Q5V0_9BACT</name>
<evidence type="ECO:0000259" key="2">
    <source>
        <dbReference type="Pfam" id="PF12872"/>
    </source>
</evidence>
<dbReference type="Pfam" id="PF12872">
    <property type="entry name" value="OST-HTH"/>
    <property type="match status" value="2"/>
</dbReference>
<evidence type="ECO:0000313" key="4">
    <source>
        <dbReference type="Proteomes" id="UP000649604"/>
    </source>
</evidence>
<organism evidence="3 4">
    <name type="scientific">candidate division KSB3 bacterium</name>
    <dbReference type="NCBI Taxonomy" id="2044937"/>
    <lineage>
        <taxon>Bacteria</taxon>
        <taxon>candidate division KSB3</taxon>
    </lineage>
</organism>
<dbReference type="Gene3D" id="3.40.50.1010">
    <property type="entry name" value="5'-nuclease"/>
    <property type="match status" value="1"/>
</dbReference>
<feature type="domain" description="HTH OST-type" evidence="2">
    <location>
        <begin position="183"/>
        <end position="214"/>
    </location>
</feature>
<proteinExistence type="predicted"/>
<gene>
    <name evidence="3" type="ORF">GF339_09120</name>
</gene>